<reference evidence="2" key="1">
    <citation type="submission" date="2010-07" db="EMBL/GenBank/DDBJ databases">
        <authorList>
            <person name="Worley K.C."/>
        </authorList>
    </citation>
    <scope>NUCLEOTIDE SEQUENCE</scope>
</reference>
<protein>
    <submittedName>
        <fullName evidence="2">Uncharacterized protein</fullName>
    </submittedName>
</protein>
<dbReference type="EMBL" id="KC469893">
    <property type="protein sequence ID" value="AGC92683.1"/>
    <property type="molecule type" value="Genomic_DNA"/>
</dbReference>
<dbReference type="InterPro" id="IPR027417">
    <property type="entry name" value="P-loop_NTPase"/>
</dbReference>
<dbReference type="InterPro" id="IPR038718">
    <property type="entry name" value="SNF2-like_sf"/>
</dbReference>
<evidence type="ECO:0000256" key="1">
    <source>
        <dbReference type="SAM" id="MobiDB-lite"/>
    </source>
</evidence>
<dbReference type="SUPFAM" id="SSF52540">
    <property type="entry name" value="P-loop containing nucleoside triphosphate hydrolases"/>
    <property type="match status" value="1"/>
</dbReference>
<organism evidence="2">
    <name type="scientific">Heliconius erato</name>
    <name type="common">Crimson patched longwing butterfly</name>
    <dbReference type="NCBI Taxonomy" id="33431"/>
    <lineage>
        <taxon>Eukaryota</taxon>
        <taxon>Metazoa</taxon>
        <taxon>Ecdysozoa</taxon>
        <taxon>Arthropoda</taxon>
        <taxon>Hexapoda</taxon>
        <taxon>Insecta</taxon>
        <taxon>Pterygota</taxon>
        <taxon>Neoptera</taxon>
        <taxon>Endopterygota</taxon>
        <taxon>Lepidoptera</taxon>
        <taxon>Glossata</taxon>
        <taxon>Ditrysia</taxon>
        <taxon>Papilionoidea</taxon>
        <taxon>Nymphalidae</taxon>
        <taxon>Heliconiinae</taxon>
        <taxon>Heliconiini</taxon>
        <taxon>Heliconius</taxon>
    </lineage>
</organism>
<feature type="region of interest" description="Disordered" evidence="1">
    <location>
        <begin position="231"/>
        <end position="263"/>
    </location>
</feature>
<dbReference type="Gene3D" id="3.40.50.10810">
    <property type="entry name" value="Tandem AAA-ATPase domain"/>
    <property type="match status" value="1"/>
</dbReference>
<accession>L7X1N0</accession>
<evidence type="ECO:0000313" key="2">
    <source>
        <dbReference type="EMBL" id="AGC92683.1"/>
    </source>
</evidence>
<reference evidence="2" key="2">
    <citation type="journal article" date="2013" name="Genome Res.">
        <title>Genomic architecture of adaptive color pattern divergence and convergence in Heliconius butterflies.</title>
        <authorList>
            <person name="Supple M.A."/>
            <person name="Hines H.M."/>
            <person name="Dasmahapatra K.K."/>
            <person name="Lewis J.J."/>
            <person name="Nielsen D.M."/>
            <person name="Lavoie C."/>
            <person name="Ray D.A."/>
            <person name="Salazar C."/>
            <person name="McMillan W.O."/>
            <person name="Counterman B.A."/>
        </authorList>
    </citation>
    <scope>NUCLEOTIDE SEQUENCE</scope>
</reference>
<sequence length="489" mass="56263">MIGVKQNIISECLYLQREEKNEVFLSDCQLLKQHQIDGLRFLFLQFKKKKPAAVINFPPNCGKSVTVALFLNVLKNIINKPVLILCNSKSEINVWNEIILKWTQYTTDDIAIDSSNVYIKKKIFIKHMDDLTQYLRRSWSILIIKDDLSKATLKLAFDADLKIWITSTDVKKDLKILCLTYNWLTKLTMDANDFLPSGISIKEIVQKNILLDSFLEDFLIQETRIEPFKKTQIHKPQDIDTNEVSSPKKSRKNKDASGTKVKRSKRKIDDNIIIENDCENQPIEENNDIIQRNNDHIEITAGQNKHNENKNSESILENYENVSDINMNQDDLTEEFTFGNAAQDVVENENILSNKSTESIDFDEFAIKINNNDVCDEINEKDCKENSEECDNRNDKCQREEKNTDNVECFVKCDTKSADSKLTDVVDIGELGNTAVKNNLDLKENIDVKETGTELEINDECHKDIDAKISELEEKALKKFKGSLLDSIF</sequence>
<name>L7X1N0_HELEA</name>
<proteinExistence type="predicted"/>
<reference evidence="2" key="3">
    <citation type="submission" date="2016-03" db="EMBL/GenBank/DDBJ databases">
        <authorList>
            <person name="Ploux O."/>
        </authorList>
    </citation>
    <scope>NUCLEOTIDE SEQUENCE</scope>
</reference>
<dbReference type="AlphaFoldDB" id="L7X1N0"/>